<keyword evidence="1" id="KW-0677">Repeat</keyword>
<feature type="domain" description="K Homology" evidence="4">
    <location>
        <begin position="47"/>
        <end position="118"/>
    </location>
</feature>
<dbReference type="Proteomes" id="UP001381693">
    <property type="component" value="Unassembled WGS sequence"/>
</dbReference>
<dbReference type="SUPFAM" id="SSF54791">
    <property type="entry name" value="Eukaryotic type KH-domain (KH-domain type I)"/>
    <property type="match status" value="1"/>
</dbReference>
<feature type="region of interest" description="Disordered" evidence="3">
    <location>
        <begin position="1"/>
        <end position="47"/>
    </location>
</feature>
<dbReference type="GO" id="GO:0010468">
    <property type="term" value="P:regulation of gene expression"/>
    <property type="evidence" value="ECO:0007669"/>
    <property type="project" value="UniProtKB-ARBA"/>
</dbReference>
<dbReference type="InterPro" id="IPR004088">
    <property type="entry name" value="KH_dom_type_1"/>
</dbReference>
<dbReference type="GO" id="GO:0003723">
    <property type="term" value="F:RNA binding"/>
    <property type="evidence" value="ECO:0007669"/>
    <property type="project" value="UniProtKB-UniRule"/>
</dbReference>
<dbReference type="InterPro" id="IPR004087">
    <property type="entry name" value="KH_dom"/>
</dbReference>
<keyword evidence="2" id="KW-0694">RNA-binding</keyword>
<feature type="compositionally biased region" description="Gly residues" evidence="3">
    <location>
        <begin position="170"/>
        <end position="222"/>
    </location>
</feature>
<dbReference type="PANTHER" id="PTHR10288">
    <property type="entry name" value="KH DOMAIN CONTAINING RNA BINDING PROTEIN"/>
    <property type="match status" value="1"/>
</dbReference>
<sequence>MVFDIVNRGDTPPERRGRGGMGGPGGGGPGGPPGGGPMGPPGMEMGNAATVEISIPGPKVGLIIGKGGETIKQLQEKSGAKMVIIQDGPQQENEKPLRISGDHQKVEMAKQLVYDLIAEKETQAAQFGNRGRGRGGFGDRRGEGRGDRDRRDRDRDRDEYGGDERERFGGGRGGRGGFNNDWGGRGGHGGPGPMGRGGFGGPGGPGGLGGPGGPGMGGPGGP</sequence>
<evidence type="ECO:0000313" key="5">
    <source>
        <dbReference type="EMBL" id="KAK7070076.1"/>
    </source>
</evidence>
<evidence type="ECO:0000256" key="2">
    <source>
        <dbReference type="PROSITE-ProRule" id="PRU00117"/>
    </source>
</evidence>
<feature type="non-terminal residue" evidence="5">
    <location>
        <position position="222"/>
    </location>
</feature>
<feature type="compositionally biased region" description="Basic and acidic residues" evidence="3">
    <location>
        <begin position="137"/>
        <end position="169"/>
    </location>
</feature>
<dbReference type="CDD" id="cd22397">
    <property type="entry name" value="KH-I_FUBP_rpt2"/>
    <property type="match status" value="1"/>
</dbReference>
<organism evidence="5 6">
    <name type="scientific">Halocaridina rubra</name>
    <name type="common">Hawaiian red shrimp</name>
    <dbReference type="NCBI Taxonomy" id="373956"/>
    <lineage>
        <taxon>Eukaryota</taxon>
        <taxon>Metazoa</taxon>
        <taxon>Ecdysozoa</taxon>
        <taxon>Arthropoda</taxon>
        <taxon>Crustacea</taxon>
        <taxon>Multicrustacea</taxon>
        <taxon>Malacostraca</taxon>
        <taxon>Eumalacostraca</taxon>
        <taxon>Eucarida</taxon>
        <taxon>Decapoda</taxon>
        <taxon>Pleocyemata</taxon>
        <taxon>Caridea</taxon>
        <taxon>Atyoidea</taxon>
        <taxon>Atyidae</taxon>
        <taxon>Halocaridina</taxon>
    </lineage>
</organism>
<comment type="caution">
    <text evidence="5">The sequence shown here is derived from an EMBL/GenBank/DDBJ whole genome shotgun (WGS) entry which is preliminary data.</text>
</comment>
<proteinExistence type="predicted"/>
<accession>A0AAN8WTK3</accession>
<feature type="region of interest" description="Disordered" evidence="3">
    <location>
        <begin position="123"/>
        <end position="222"/>
    </location>
</feature>
<keyword evidence="6" id="KW-1185">Reference proteome</keyword>
<feature type="compositionally biased region" description="Gly residues" evidence="3">
    <location>
        <begin position="19"/>
        <end position="29"/>
    </location>
</feature>
<evidence type="ECO:0000256" key="1">
    <source>
        <dbReference type="ARBA" id="ARBA00022737"/>
    </source>
</evidence>
<evidence type="ECO:0000256" key="3">
    <source>
        <dbReference type="SAM" id="MobiDB-lite"/>
    </source>
</evidence>
<dbReference type="Gene3D" id="3.30.1370.10">
    <property type="entry name" value="K Homology domain, type 1"/>
    <property type="match status" value="1"/>
</dbReference>
<evidence type="ECO:0000259" key="4">
    <source>
        <dbReference type="SMART" id="SM00322"/>
    </source>
</evidence>
<reference evidence="5 6" key="1">
    <citation type="submission" date="2023-11" db="EMBL/GenBank/DDBJ databases">
        <title>Halocaridina rubra genome assembly.</title>
        <authorList>
            <person name="Smith C."/>
        </authorList>
    </citation>
    <scope>NUCLEOTIDE SEQUENCE [LARGE SCALE GENOMIC DNA]</scope>
    <source>
        <strain evidence="5">EP-1</strain>
        <tissue evidence="5">Whole</tissue>
    </source>
</reference>
<dbReference type="Pfam" id="PF00013">
    <property type="entry name" value="KH_1"/>
    <property type="match status" value="1"/>
</dbReference>
<protein>
    <submittedName>
        <fullName evidence="5">Far upstream element-binding protein 3</fullName>
    </submittedName>
</protein>
<dbReference type="PROSITE" id="PS50084">
    <property type="entry name" value="KH_TYPE_1"/>
    <property type="match status" value="1"/>
</dbReference>
<name>A0AAN8WTK3_HALRR</name>
<dbReference type="InterPro" id="IPR036612">
    <property type="entry name" value="KH_dom_type_1_sf"/>
</dbReference>
<dbReference type="EMBL" id="JAXCGZ010015567">
    <property type="protein sequence ID" value="KAK7070076.1"/>
    <property type="molecule type" value="Genomic_DNA"/>
</dbReference>
<gene>
    <name evidence="5" type="primary">FUBP3_1</name>
    <name evidence="5" type="ORF">SK128_023221</name>
</gene>
<dbReference type="AlphaFoldDB" id="A0AAN8WTK3"/>
<evidence type="ECO:0000313" key="6">
    <source>
        <dbReference type="Proteomes" id="UP001381693"/>
    </source>
</evidence>
<feature type="compositionally biased region" description="Pro residues" evidence="3">
    <location>
        <begin position="30"/>
        <end position="40"/>
    </location>
</feature>
<dbReference type="SMART" id="SM00322">
    <property type="entry name" value="KH"/>
    <property type="match status" value="1"/>
</dbReference>